<gene>
    <name evidence="4" type="ORF">ACFS7Y_05825</name>
</gene>
<dbReference type="Pfam" id="PF13715">
    <property type="entry name" value="CarbopepD_reg_2"/>
    <property type="match status" value="1"/>
</dbReference>
<name>A0ABW6BEJ6_9SPHI</name>
<feature type="domain" description="TonB-dependent receptor plug" evidence="3">
    <location>
        <begin position="118"/>
        <end position="223"/>
    </location>
</feature>
<keyword evidence="1" id="KW-0472">Membrane</keyword>
<dbReference type="InterPro" id="IPR037066">
    <property type="entry name" value="Plug_dom_sf"/>
</dbReference>
<dbReference type="SUPFAM" id="SSF56935">
    <property type="entry name" value="Porins"/>
    <property type="match status" value="1"/>
</dbReference>
<keyword evidence="1" id="KW-0813">Transport</keyword>
<proteinExistence type="inferred from homology"/>
<dbReference type="InterPro" id="IPR023997">
    <property type="entry name" value="TonB-dep_OMP_SusC/RagA_CS"/>
</dbReference>
<dbReference type="RefSeq" id="WP_320182593.1">
    <property type="nucleotide sequence ID" value="NZ_CP138332.1"/>
</dbReference>
<dbReference type="Gene3D" id="2.170.130.10">
    <property type="entry name" value="TonB-dependent receptor, plug domain"/>
    <property type="match status" value="1"/>
</dbReference>
<feature type="chain" id="PRO_5046283203" evidence="2">
    <location>
        <begin position="23"/>
        <end position="1034"/>
    </location>
</feature>
<comment type="caution">
    <text evidence="4">The sequence shown here is derived from an EMBL/GenBank/DDBJ whole genome shotgun (WGS) entry which is preliminary data.</text>
</comment>
<feature type="signal peptide" evidence="2">
    <location>
        <begin position="1"/>
        <end position="22"/>
    </location>
</feature>
<sequence length="1034" mass="114735">MKNILQLMALLLAFIWASDAQAQTAEISGKITGKDNEPLVGVSVAIKEKPGFGTLTDGNGTFKIEAMLSDVLVITYVGYERQEVPIANKREHTIILIESAENAIDEVTVVAAGATQRKITVTGAVTTVNVKDLKTSTSQLSNSLAGNVAGIIARQISGEPGSNVSQFWIRGINTFGANASALVLVDGIERNFNEINIEDIATFSVLKDASATAIYGQRGANGVIIITTKQGEAGKATITFEGIGGYNTRSRTPEYVDGITYMNLANEARLARFQDPLFSDVEKQVQIHNLDPDLYPNVNWWDQVLKDGAFNQNYRLNISGGGSTARYYISGAYYNEDGMYKTNDVANAYNTNVNYGRYNYLANVDVNVTSSTLVRLGVSGFLANHNTPGTSSVDIWGSLSELTPLSIPVRYSNGLVPTYGAANQTNPWVLLTETGYTTRWENKVQTNISLEQDLGKLVPGLRFIGRFAFDTYNNNIVRRIKNPDTFRAERQRDRNGDLVFRRIQTASPLAQSSETGGNRRYYTEANLNYNTLINEKHNIGALLLYYQQEVSETANVGTNVLRGVPKRNIALSGRVAYGYMDRYLTEFNFGYTGSENFEPNERFGFFPAISAGWVLSEEPFIKESVDWMDLFKVRYSYGEVGNDRLGNDASGNERRFPYLSTFSTGGNGYVFGEFGVNGQTELFESVIGTPHLTWEVSKKHNLGLDLAFFNNKVSATIDFFQDHRMKIFMPRSHMPQTVGLYGREPMANVGEMMSRGIDGSFLVRPKIGNVDFTVRGNLTYSKSEVLEFDEAANALPYQMTKGYRWNQSRGLIALGLFKDYEEIENSPRQTFSNTVLPGDIKYKDVNGDGVIDELDVVPVGATTVPNLIYGLGFSAMYKDFSISVLVQGAGKSDFFIGGNNVHPFATGDIGNVLTAVSNPDDRWIPREISGTSATENPNALFPRMSYNGNPNNFRNSTFWMRDGSYLRLKNVDINYMLPKGFVSRASIKNARVYLRGDNLLVWSKFKWWDPEIGTSDGRAYPITRIVTLGLRAEF</sequence>
<dbReference type="SUPFAM" id="SSF49464">
    <property type="entry name" value="Carboxypeptidase regulatory domain-like"/>
    <property type="match status" value="1"/>
</dbReference>
<dbReference type="NCBIfam" id="TIGR04056">
    <property type="entry name" value="OMP_RagA_SusC"/>
    <property type="match status" value="1"/>
</dbReference>
<dbReference type="InterPro" id="IPR012910">
    <property type="entry name" value="Plug_dom"/>
</dbReference>
<dbReference type="EMBL" id="JBHUPB010000004">
    <property type="protein sequence ID" value="MFD2966894.1"/>
    <property type="molecule type" value="Genomic_DNA"/>
</dbReference>
<evidence type="ECO:0000256" key="1">
    <source>
        <dbReference type="PROSITE-ProRule" id="PRU01360"/>
    </source>
</evidence>
<keyword evidence="5" id="KW-1185">Reference proteome</keyword>
<comment type="subcellular location">
    <subcellularLocation>
        <location evidence="1">Cell outer membrane</location>
        <topology evidence="1">Multi-pass membrane protein</topology>
    </subcellularLocation>
</comment>
<dbReference type="InterPro" id="IPR018247">
    <property type="entry name" value="EF_Hand_1_Ca_BS"/>
</dbReference>
<dbReference type="NCBIfam" id="TIGR04057">
    <property type="entry name" value="SusC_RagA_signa"/>
    <property type="match status" value="1"/>
</dbReference>
<dbReference type="PROSITE" id="PS00018">
    <property type="entry name" value="EF_HAND_1"/>
    <property type="match status" value="1"/>
</dbReference>
<evidence type="ECO:0000313" key="4">
    <source>
        <dbReference type="EMBL" id="MFD2966894.1"/>
    </source>
</evidence>
<keyword evidence="1" id="KW-0998">Cell outer membrane</keyword>
<evidence type="ECO:0000256" key="2">
    <source>
        <dbReference type="SAM" id="SignalP"/>
    </source>
</evidence>
<organism evidence="4 5">
    <name type="scientific">Sphingobacterium bambusae</name>
    <dbReference type="NCBI Taxonomy" id="662858"/>
    <lineage>
        <taxon>Bacteria</taxon>
        <taxon>Pseudomonadati</taxon>
        <taxon>Bacteroidota</taxon>
        <taxon>Sphingobacteriia</taxon>
        <taxon>Sphingobacteriales</taxon>
        <taxon>Sphingobacteriaceae</taxon>
        <taxon>Sphingobacterium</taxon>
    </lineage>
</organism>
<dbReference type="PROSITE" id="PS52016">
    <property type="entry name" value="TONB_DEPENDENT_REC_3"/>
    <property type="match status" value="1"/>
</dbReference>
<reference evidence="5" key="1">
    <citation type="journal article" date="2019" name="Int. J. Syst. Evol. Microbiol.">
        <title>The Global Catalogue of Microorganisms (GCM) 10K type strain sequencing project: providing services to taxonomists for standard genome sequencing and annotation.</title>
        <authorList>
            <consortium name="The Broad Institute Genomics Platform"/>
            <consortium name="The Broad Institute Genome Sequencing Center for Infectious Disease"/>
            <person name="Wu L."/>
            <person name="Ma J."/>
        </authorList>
    </citation>
    <scope>NUCLEOTIDE SEQUENCE [LARGE SCALE GENOMIC DNA]</scope>
    <source>
        <strain evidence="5">KCTC 22814</strain>
    </source>
</reference>
<keyword evidence="2" id="KW-0732">Signal</keyword>
<evidence type="ECO:0000313" key="5">
    <source>
        <dbReference type="Proteomes" id="UP001597525"/>
    </source>
</evidence>
<dbReference type="Proteomes" id="UP001597525">
    <property type="component" value="Unassembled WGS sequence"/>
</dbReference>
<dbReference type="InterPro" id="IPR039426">
    <property type="entry name" value="TonB-dep_rcpt-like"/>
</dbReference>
<protein>
    <submittedName>
        <fullName evidence="4">TonB-dependent receptor</fullName>
    </submittedName>
</protein>
<evidence type="ECO:0000259" key="3">
    <source>
        <dbReference type="Pfam" id="PF07715"/>
    </source>
</evidence>
<keyword evidence="4" id="KW-0675">Receptor</keyword>
<dbReference type="Pfam" id="PF07715">
    <property type="entry name" value="Plug"/>
    <property type="match status" value="1"/>
</dbReference>
<accession>A0ABW6BEJ6</accession>
<comment type="similarity">
    <text evidence="1">Belongs to the TonB-dependent receptor family.</text>
</comment>
<dbReference type="InterPro" id="IPR023996">
    <property type="entry name" value="TonB-dep_OMP_SusC/RagA"/>
</dbReference>
<dbReference type="InterPro" id="IPR008969">
    <property type="entry name" value="CarboxyPept-like_regulatory"/>
</dbReference>
<keyword evidence="1" id="KW-0812">Transmembrane</keyword>
<keyword evidence="1" id="KW-1134">Transmembrane beta strand</keyword>